<reference evidence="1 2" key="1">
    <citation type="submission" date="2019-10" db="EMBL/GenBank/DDBJ databases">
        <authorList>
            <person name="Palmer J.M."/>
        </authorList>
    </citation>
    <scope>NUCLEOTIDE SEQUENCE [LARGE SCALE GENOMIC DNA]</scope>
    <source>
        <strain evidence="1 2">TWF730</strain>
    </source>
</reference>
<comment type="caution">
    <text evidence="1">The sequence shown here is derived from an EMBL/GenBank/DDBJ whole genome shotgun (WGS) entry which is preliminary data.</text>
</comment>
<evidence type="ECO:0000313" key="1">
    <source>
        <dbReference type="EMBL" id="KAK6334357.1"/>
    </source>
</evidence>
<dbReference type="AlphaFoldDB" id="A0AAV9U2U3"/>
<name>A0AAV9U2U3_9PEZI</name>
<dbReference type="Proteomes" id="UP001373714">
    <property type="component" value="Unassembled WGS sequence"/>
</dbReference>
<dbReference type="EMBL" id="JAVHNS010000015">
    <property type="protein sequence ID" value="KAK6334357.1"/>
    <property type="molecule type" value="Genomic_DNA"/>
</dbReference>
<sequence>MQSNDPEISFGTLCYSSSGLTSRPEPKAQMFQASAGGPLGLVEPESESGVSAIRAGALCTFVSPTTRSPHEVVGSLNIRIHWCTLKFQKK</sequence>
<keyword evidence="2" id="KW-1185">Reference proteome</keyword>
<proteinExistence type="predicted"/>
<organism evidence="1 2">
    <name type="scientific">Orbilia blumenaviensis</name>
    <dbReference type="NCBI Taxonomy" id="1796055"/>
    <lineage>
        <taxon>Eukaryota</taxon>
        <taxon>Fungi</taxon>
        <taxon>Dikarya</taxon>
        <taxon>Ascomycota</taxon>
        <taxon>Pezizomycotina</taxon>
        <taxon>Orbiliomycetes</taxon>
        <taxon>Orbiliales</taxon>
        <taxon>Orbiliaceae</taxon>
        <taxon>Orbilia</taxon>
    </lineage>
</organism>
<gene>
    <name evidence="1" type="ORF">TWF730_003570</name>
</gene>
<evidence type="ECO:0000313" key="2">
    <source>
        <dbReference type="Proteomes" id="UP001373714"/>
    </source>
</evidence>
<protein>
    <submittedName>
        <fullName evidence="1">Uncharacterized protein</fullName>
    </submittedName>
</protein>
<accession>A0AAV9U2U3</accession>